<proteinExistence type="predicted"/>
<feature type="compositionally biased region" description="Polar residues" evidence="1">
    <location>
        <begin position="25"/>
        <end position="39"/>
    </location>
</feature>
<dbReference type="HOGENOM" id="CLU_2221127_0_0_0"/>
<dbReference type="KEGG" id="rba:RB9969"/>
<feature type="region of interest" description="Disordered" evidence="1">
    <location>
        <begin position="25"/>
        <end position="46"/>
    </location>
</feature>
<evidence type="ECO:0000313" key="2">
    <source>
        <dbReference type="EMBL" id="CAD76554.1"/>
    </source>
</evidence>
<dbReference type="Proteomes" id="UP000001025">
    <property type="component" value="Chromosome"/>
</dbReference>
<reference evidence="2 3" key="1">
    <citation type="journal article" date="2003" name="Proc. Natl. Acad. Sci. U.S.A.">
        <title>Complete genome sequence of the marine planctomycete Pirellula sp. strain 1.</title>
        <authorList>
            <person name="Gloeckner F.O."/>
            <person name="Kube M."/>
            <person name="Bauer M."/>
            <person name="Teeling H."/>
            <person name="Lombardot T."/>
            <person name="Ludwig W."/>
            <person name="Gade D."/>
            <person name="Beck A."/>
            <person name="Borzym K."/>
            <person name="Heitmann K."/>
            <person name="Rabus R."/>
            <person name="Schlesner H."/>
            <person name="Amann R."/>
            <person name="Reinhardt R."/>
        </authorList>
    </citation>
    <scope>NUCLEOTIDE SEQUENCE [LARGE SCALE GENOMIC DNA]</scope>
    <source>
        <strain evidence="3">DSM 10527 / NCIMB 13988 / SH1</strain>
    </source>
</reference>
<accession>Q7UKS8</accession>
<gene>
    <name evidence="2" type="ordered locus">RB9969</name>
</gene>
<sequence>MSESHSQSRSFRRVDRHCFILMANQSRFSPGTRNRSPTASRPDKTAHFRGIHRLPMNLADSILIDMFEYTAPIVCLKKRHLRTPLACLIVRLRDRPRISTLPIPSY</sequence>
<dbReference type="EnsemblBacteria" id="CAD76554">
    <property type="protein sequence ID" value="CAD76554"/>
    <property type="gene ID" value="RB9969"/>
</dbReference>
<dbReference type="InParanoid" id="Q7UKS8"/>
<dbReference type="AlphaFoldDB" id="Q7UKS8"/>
<keyword evidence="3" id="KW-1185">Reference proteome</keyword>
<evidence type="ECO:0000313" key="3">
    <source>
        <dbReference type="Proteomes" id="UP000001025"/>
    </source>
</evidence>
<dbReference type="EMBL" id="BX294150">
    <property type="protein sequence ID" value="CAD76554.1"/>
    <property type="molecule type" value="Genomic_DNA"/>
</dbReference>
<dbReference type="STRING" id="243090.RB9969"/>
<organism evidence="2 3">
    <name type="scientific">Rhodopirellula baltica (strain DSM 10527 / NCIMB 13988 / SH1)</name>
    <dbReference type="NCBI Taxonomy" id="243090"/>
    <lineage>
        <taxon>Bacteria</taxon>
        <taxon>Pseudomonadati</taxon>
        <taxon>Planctomycetota</taxon>
        <taxon>Planctomycetia</taxon>
        <taxon>Pirellulales</taxon>
        <taxon>Pirellulaceae</taxon>
        <taxon>Rhodopirellula</taxon>
    </lineage>
</organism>
<evidence type="ECO:0000256" key="1">
    <source>
        <dbReference type="SAM" id="MobiDB-lite"/>
    </source>
</evidence>
<name>Q7UKS8_RHOBA</name>
<protein>
    <submittedName>
        <fullName evidence="2">Uncharacterized protein</fullName>
    </submittedName>
</protein>